<feature type="domain" description="Trypanosome variant surface glycoprotein A-type N-terminal" evidence="8">
    <location>
        <begin position="6"/>
        <end position="252"/>
    </location>
</feature>
<evidence type="ECO:0000256" key="3">
    <source>
        <dbReference type="ARBA" id="ARBA00022622"/>
    </source>
</evidence>
<dbReference type="GO" id="GO:0042783">
    <property type="term" value="P:symbiont-mediated evasion of host immune response"/>
    <property type="evidence" value="ECO:0007669"/>
    <property type="project" value="InterPro"/>
</dbReference>
<accession>A0A1J0RBT8</accession>
<evidence type="ECO:0000259" key="8">
    <source>
        <dbReference type="Pfam" id="PF00913"/>
    </source>
</evidence>
<evidence type="ECO:0000256" key="5">
    <source>
        <dbReference type="ARBA" id="ARBA00023180"/>
    </source>
</evidence>
<keyword evidence="4" id="KW-0472">Membrane</keyword>
<name>A0A1J0RBT8_9TRYP</name>
<dbReference type="InterPro" id="IPR001812">
    <property type="entry name" value="Trypano_VSG_A_N_dom"/>
</dbReference>
<keyword evidence="5" id="KW-0325">Glycoprotein</keyword>
<dbReference type="Gene3D" id="3.90.150.10">
    <property type="entry name" value="Variant Surface Glycoprotein, subunit A domain 1"/>
    <property type="match status" value="1"/>
</dbReference>
<keyword evidence="3" id="KW-0336">GPI-anchor</keyword>
<evidence type="ECO:0000256" key="4">
    <source>
        <dbReference type="ARBA" id="ARBA00023136"/>
    </source>
</evidence>
<evidence type="ECO:0000313" key="9">
    <source>
        <dbReference type="EMBL" id="APD75238.1"/>
    </source>
</evidence>
<comment type="subcellular location">
    <subcellularLocation>
        <location evidence="1">Cell membrane</location>
        <topology evidence="1">Lipid-anchor</topology>
        <topology evidence="1">GPI-anchor</topology>
    </subcellularLocation>
</comment>
<evidence type="ECO:0000256" key="6">
    <source>
        <dbReference type="ARBA" id="ARBA00023288"/>
    </source>
</evidence>
<dbReference type="VEuPathDB" id="TriTrypDB:Tb427_000303000"/>
<evidence type="ECO:0000256" key="7">
    <source>
        <dbReference type="SAM" id="MobiDB-lite"/>
    </source>
</evidence>
<evidence type="ECO:0000256" key="2">
    <source>
        <dbReference type="ARBA" id="ARBA00022475"/>
    </source>
</evidence>
<dbReference type="Pfam" id="PF00913">
    <property type="entry name" value="Trypan_glycop"/>
    <property type="match status" value="1"/>
</dbReference>
<feature type="region of interest" description="Disordered" evidence="7">
    <location>
        <begin position="326"/>
        <end position="359"/>
    </location>
</feature>
<protein>
    <submittedName>
        <fullName evidence="9">Variant surface glycoprotein 1125.5086</fullName>
    </submittedName>
</protein>
<keyword evidence="6" id="KW-0449">Lipoprotein</keyword>
<feature type="compositionally biased region" description="Low complexity" evidence="7">
    <location>
        <begin position="338"/>
        <end position="353"/>
    </location>
</feature>
<evidence type="ECO:0000256" key="1">
    <source>
        <dbReference type="ARBA" id="ARBA00004609"/>
    </source>
</evidence>
<dbReference type="EMBL" id="KX701282">
    <property type="protein sequence ID" value="APD75238.1"/>
    <property type="molecule type" value="Genomic_DNA"/>
</dbReference>
<organism evidence="9">
    <name type="scientific">Trypanosoma brucei</name>
    <dbReference type="NCBI Taxonomy" id="5691"/>
    <lineage>
        <taxon>Eukaryota</taxon>
        <taxon>Discoba</taxon>
        <taxon>Euglenozoa</taxon>
        <taxon>Kinetoplastea</taxon>
        <taxon>Metakinetoplastina</taxon>
        <taxon>Trypanosomatida</taxon>
        <taxon>Trypanosomatidae</taxon>
        <taxon>Trypanosoma</taxon>
    </lineage>
</organism>
<keyword evidence="2" id="KW-1003">Cell membrane</keyword>
<dbReference type="GO" id="GO:0005886">
    <property type="term" value="C:plasma membrane"/>
    <property type="evidence" value="ECO:0007669"/>
    <property type="project" value="UniProtKB-SubCell"/>
</dbReference>
<sequence length="386" mass="41494">MMLTDALAALEATAATAAPLVATAAYSAGRLDEFMLLMGQLQQNSAKTKYCIGQDNGDNKASNNLLQGCNVPIETTEKAKNTKLGELTGRTFGHAEDIKTNQNGKCYLTGNLATYHTDLAGPIQVLGGLIKITTTGGIENSGKFTVGGIASSFLKTIASDYDAAEALMTEVTPKMPTSDAELLTLLKQYKTNNKLKKAAGKINKWESSKPDNEKIDHLKTIFGINEAATESEFVTALKATKRPVKTGKSTSAETAILQMNDEQLREATEAALSELKLTANKSTNCPTKQLAAKAEAQKDCTKNTKKMDCKDIDGCKWTIDKEETGNHCKAKEGDGHTSTETGTGEGATGTTTENAKGNWKTKVRRLQNANWKEKSANIPVFLSIRK</sequence>
<feature type="compositionally biased region" description="Basic and acidic residues" evidence="7">
    <location>
        <begin position="326"/>
        <end position="337"/>
    </location>
</feature>
<dbReference type="SUPFAM" id="SSF58087">
    <property type="entry name" value="Variant surface glycoprotein (N-terminal domain)"/>
    <property type="match status" value="1"/>
</dbReference>
<reference evidence="9" key="1">
    <citation type="submission" date="2016-08" db="EMBL/GenBank/DDBJ databases">
        <title>VSG repertoire of Trypanosoma brucei EATRO 1125.</title>
        <authorList>
            <person name="Cross G.A."/>
        </authorList>
    </citation>
    <scope>NUCLEOTIDE SEQUENCE</scope>
    <source>
        <strain evidence="9">EATRO 1125</strain>
    </source>
</reference>
<dbReference type="AlphaFoldDB" id="A0A1J0RBT8"/>
<dbReference type="GO" id="GO:0098552">
    <property type="term" value="C:side of membrane"/>
    <property type="evidence" value="ECO:0007669"/>
    <property type="project" value="UniProtKB-KW"/>
</dbReference>
<proteinExistence type="predicted"/>